<gene>
    <name evidence="1" type="ORF">CJD36_018110</name>
</gene>
<name>A0A2S7SSD7_9BACT</name>
<evidence type="ECO:0008006" key="3">
    <source>
        <dbReference type="Google" id="ProtNLM"/>
    </source>
</evidence>
<keyword evidence="2" id="KW-1185">Reference proteome</keyword>
<sequence>MIKHILLITVSFLFSYFVVAQEVQKQMVAGTYKGNLPCEECKIIETSLDLKYGTDTTGEFSLRDKYVSKGGTDVTSRISGEWIIAKDIFEGRKVLMIILNYDNEEKAMHYVLNADGSLQPLDKDRHKVTADIDCTLKKML</sequence>
<dbReference type="OrthoDB" id="5348860at2"/>
<dbReference type="Pfam" id="PF04170">
    <property type="entry name" value="NlpE"/>
    <property type="match status" value="1"/>
</dbReference>
<proteinExistence type="predicted"/>
<dbReference type="Gene3D" id="2.40.128.640">
    <property type="match status" value="1"/>
</dbReference>
<dbReference type="InterPro" id="IPR007298">
    <property type="entry name" value="Cu-R_lipoprotein_NlpE"/>
</dbReference>
<protein>
    <recommendedName>
        <fullName evidence="3">Copper resistance protein NlpE</fullName>
    </recommendedName>
</protein>
<dbReference type="Proteomes" id="UP000239872">
    <property type="component" value="Unassembled WGS sequence"/>
</dbReference>
<evidence type="ECO:0000313" key="2">
    <source>
        <dbReference type="Proteomes" id="UP000239872"/>
    </source>
</evidence>
<evidence type="ECO:0000313" key="1">
    <source>
        <dbReference type="EMBL" id="PQJ09839.1"/>
    </source>
</evidence>
<organism evidence="1 2">
    <name type="scientific">Flavipsychrobacter stenotrophus</name>
    <dbReference type="NCBI Taxonomy" id="2077091"/>
    <lineage>
        <taxon>Bacteria</taxon>
        <taxon>Pseudomonadati</taxon>
        <taxon>Bacteroidota</taxon>
        <taxon>Chitinophagia</taxon>
        <taxon>Chitinophagales</taxon>
        <taxon>Chitinophagaceae</taxon>
        <taxon>Flavipsychrobacter</taxon>
    </lineage>
</organism>
<dbReference type="EMBL" id="PPSL01000005">
    <property type="protein sequence ID" value="PQJ09839.1"/>
    <property type="molecule type" value="Genomic_DNA"/>
</dbReference>
<accession>A0A2S7SSD7</accession>
<reference evidence="1 2" key="1">
    <citation type="submission" date="2018-01" db="EMBL/GenBank/DDBJ databases">
        <title>A novel member of the phylum Bacteroidetes isolated from glacier ice.</title>
        <authorList>
            <person name="Liu Q."/>
            <person name="Xin Y.-H."/>
        </authorList>
    </citation>
    <scope>NUCLEOTIDE SEQUENCE [LARGE SCALE GENOMIC DNA]</scope>
    <source>
        <strain evidence="1 2">RB1R16</strain>
    </source>
</reference>
<dbReference type="AlphaFoldDB" id="A0A2S7SSD7"/>
<dbReference type="RefSeq" id="WP_105040611.1">
    <property type="nucleotide sequence ID" value="NZ_PPSL01000005.1"/>
</dbReference>
<comment type="caution">
    <text evidence="1">The sequence shown here is derived from an EMBL/GenBank/DDBJ whole genome shotgun (WGS) entry which is preliminary data.</text>
</comment>